<organism evidence="1 2">
    <name type="scientific">Falsihalocynthiibacter arcticus</name>
    <dbReference type="NCBI Taxonomy" id="1579316"/>
    <lineage>
        <taxon>Bacteria</taxon>
        <taxon>Pseudomonadati</taxon>
        <taxon>Pseudomonadota</taxon>
        <taxon>Alphaproteobacteria</taxon>
        <taxon>Rhodobacterales</taxon>
        <taxon>Roseobacteraceae</taxon>
        <taxon>Falsihalocynthiibacter</taxon>
    </lineage>
</organism>
<dbReference type="STRING" id="1579316.RC74_10880"/>
<gene>
    <name evidence="1" type="ORF">RC74_10880</name>
</gene>
<protein>
    <submittedName>
        <fullName evidence="1">Uncharacterized protein</fullName>
    </submittedName>
</protein>
<dbReference type="EMBL" id="CP014327">
    <property type="protein sequence ID" value="AML51699.1"/>
    <property type="molecule type" value="Genomic_DNA"/>
</dbReference>
<evidence type="ECO:0000313" key="1">
    <source>
        <dbReference type="EMBL" id="AML51699.1"/>
    </source>
</evidence>
<sequence length="73" mass="7562">MPVKEPCPFTGTGSSVVAGRSLQYRALPILQTRRGQGGIPLASCEVVGTATSLVSMEAMQSANFAGGIFFILS</sequence>
<evidence type="ECO:0000313" key="2">
    <source>
        <dbReference type="Proteomes" id="UP000070371"/>
    </source>
</evidence>
<name>A0A126V1Y7_9RHOB</name>
<proteinExistence type="predicted"/>
<dbReference type="KEGG" id="hat:RC74_10880"/>
<dbReference type="Proteomes" id="UP000070371">
    <property type="component" value="Chromosome"/>
</dbReference>
<accession>A0A126V1Y7</accession>
<dbReference type="AlphaFoldDB" id="A0A126V1Y7"/>
<reference evidence="1 2" key="1">
    <citation type="submission" date="2016-02" db="EMBL/GenBank/DDBJ databases">
        <title>Complete genome sequence of Halocynthiibacter arcticus PAMC 20958t from arctic marine sediment.</title>
        <authorList>
            <person name="Lee Y.M."/>
            <person name="Baek K."/>
            <person name="Lee H.K."/>
            <person name="Shin S.C."/>
        </authorList>
    </citation>
    <scope>NUCLEOTIDE SEQUENCE [LARGE SCALE GENOMIC DNA]</scope>
    <source>
        <strain evidence="1">PAMC 20958</strain>
    </source>
</reference>
<keyword evidence="2" id="KW-1185">Reference proteome</keyword>